<evidence type="ECO:0000313" key="9">
    <source>
        <dbReference type="EMBL" id="KAF5376350.1"/>
    </source>
</evidence>
<dbReference type="Gene3D" id="1.10.520.10">
    <property type="match status" value="1"/>
</dbReference>
<dbReference type="PANTHER" id="PTHR31356:SF53">
    <property type="entry name" value="HEME PEROXIDASE"/>
    <property type="match status" value="1"/>
</dbReference>
<gene>
    <name evidence="9" type="ORF">D9757_008645</name>
</gene>
<dbReference type="PROSITE" id="PS50873">
    <property type="entry name" value="PEROXIDASE_4"/>
    <property type="match status" value="1"/>
</dbReference>
<evidence type="ECO:0000313" key="10">
    <source>
        <dbReference type="Proteomes" id="UP000518752"/>
    </source>
</evidence>
<keyword evidence="10" id="KW-1185">Reference proteome</keyword>
<keyword evidence="4 7" id="KW-0560">Oxidoreductase</keyword>
<dbReference type="GO" id="GO:0020037">
    <property type="term" value="F:heme binding"/>
    <property type="evidence" value="ECO:0007669"/>
    <property type="project" value="UniProtKB-UniRule"/>
</dbReference>
<evidence type="ECO:0000256" key="5">
    <source>
        <dbReference type="ARBA" id="ARBA00023004"/>
    </source>
</evidence>
<evidence type="ECO:0000259" key="8">
    <source>
        <dbReference type="PROSITE" id="PS50873"/>
    </source>
</evidence>
<dbReference type="AlphaFoldDB" id="A0A8H5H4N2"/>
<name>A0A8H5H4N2_9AGAR</name>
<evidence type="ECO:0000256" key="3">
    <source>
        <dbReference type="ARBA" id="ARBA00022723"/>
    </source>
</evidence>
<dbReference type="GO" id="GO:0000302">
    <property type="term" value="P:response to reactive oxygen species"/>
    <property type="evidence" value="ECO:0007669"/>
    <property type="project" value="TreeGrafter"/>
</dbReference>
<dbReference type="OrthoDB" id="5985073at2759"/>
<evidence type="ECO:0000256" key="6">
    <source>
        <dbReference type="RuleBase" id="RU004241"/>
    </source>
</evidence>
<comment type="similarity">
    <text evidence="6">Belongs to the peroxidase family.</text>
</comment>
<keyword evidence="1 7" id="KW-0575">Peroxidase</keyword>
<dbReference type="GO" id="GO:0046872">
    <property type="term" value="F:metal ion binding"/>
    <property type="evidence" value="ECO:0007669"/>
    <property type="project" value="UniProtKB-UniRule"/>
</dbReference>
<sequence length="565" mass="61095">MPIKLRLTNVFSLQATNPMKRFTRLSTVYALLGLAQSLSTFKWPNIVLSYADRQLYEGSFDLLASGCPSRDNSTIPAQWLRLVVHLAYYDMATHNVDDGTGGLDGSIQFELDRPQNVGEGMLASLRDFAGMETQAPFFGMADMIALGTVLAIAGCGGPIIPFSAGRIDATGSGPATAPEPQQDLATHTELFRSQGFTPTEMIALVACGHTLGGVRQVDFPQIVRDNTTVVQTFDSTPAFDTAIVSEYLQNTTQNPLVVGPNITTRSDFRIFSSDGNATMQSLLSTDNFNKTCASLFERMINTVPANVKLTDPITEPFQYLVTDPMFAIHNGSLSMTTALRVLNDNPHRTVTLFWTDRQGSFCPPSIGCSIQSDLTQDGFQLSSIGPKQGFTASRYSFNATINLPTSISKFWFEVNENDGSKNPVTIVNNGGGGFVIEQDSLFVDIGRSKTVVIVDSESHGILEEFTEIVVAIRSDPDAHSNVSVTTFIPSNGFNGGPPFIPTINTTKLQLDTTNAHEAGYVFLKANISVVTSFLDLTADQVGSGVVTAKDFDVHAAPLPFIFLTA</sequence>
<keyword evidence="3" id="KW-0479">Metal-binding</keyword>
<evidence type="ECO:0000256" key="1">
    <source>
        <dbReference type="ARBA" id="ARBA00022559"/>
    </source>
</evidence>
<dbReference type="Proteomes" id="UP000518752">
    <property type="component" value="Unassembled WGS sequence"/>
</dbReference>
<comment type="caution">
    <text evidence="9">The sequence shown here is derived from an EMBL/GenBank/DDBJ whole genome shotgun (WGS) entry which is preliminary data.</text>
</comment>
<evidence type="ECO:0000256" key="2">
    <source>
        <dbReference type="ARBA" id="ARBA00022617"/>
    </source>
</evidence>
<dbReference type="EMBL" id="JAACJN010000091">
    <property type="protein sequence ID" value="KAF5376350.1"/>
    <property type="molecule type" value="Genomic_DNA"/>
</dbReference>
<dbReference type="SUPFAM" id="SSF48113">
    <property type="entry name" value="Heme-dependent peroxidases"/>
    <property type="match status" value="1"/>
</dbReference>
<dbReference type="PANTHER" id="PTHR31356">
    <property type="entry name" value="THYLAKOID LUMENAL 29 KDA PROTEIN, CHLOROPLASTIC-RELATED"/>
    <property type="match status" value="1"/>
</dbReference>
<dbReference type="InterPro" id="IPR010255">
    <property type="entry name" value="Haem_peroxidase_sf"/>
</dbReference>
<organism evidence="9 10">
    <name type="scientific">Collybiopsis confluens</name>
    <dbReference type="NCBI Taxonomy" id="2823264"/>
    <lineage>
        <taxon>Eukaryota</taxon>
        <taxon>Fungi</taxon>
        <taxon>Dikarya</taxon>
        <taxon>Basidiomycota</taxon>
        <taxon>Agaricomycotina</taxon>
        <taxon>Agaricomycetes</taxon>
        <taxon>Agaricomycetidae</taxon>
        <taxon>Agaricales</taxon>
        <taxon>Marasmiineae</taxon>
        <taxon>Omphalotaceae</taxon>
        <taxon>Collybiopsis</taxon>
    </lineage>
</organism>
<dbReference type="GO" id="GO:0042744">
    <property type="term" value="P:hydrogen peroxide catabolic process"/>
    <property type="evidence" value="ECO:0007669"/>
    <property type="project" value="TreeGrafter"/>
</dbReference>
<dbReference type="InterPro" id="IPR002016">
    <property type="entry name" value="Haem_peroxidase"/>
</dbReference>
<dbReference type="Pfam" id="PF00141">
    <property type="entry name" value="peroxidase"/>
    <property type="match status" value="1"/>
</dbReference>
<reference evidence="9 10" key="1">
    <citation type="journal article" date="2020" name="ISME J.">
        <title>Uncovering the hidden diversity of litter-decomposition mechanisms in mushroom-forming fungi.</title>
        <authorList>
            <person name="Floudas D."/>
            <person name="Bentzer J."/>
            <person name="Ahren D."/>
            <person name="Johansson T."/>
            <person name="Persson P."/>
            <person name="Tunlid A."/>
        </authorList>
    </citation>
    <scope>NUCLEOTIDE SEQUENCE [LARGE SCALE GENOMIC DNA]</scope>
    <source>
        <strain evidence="9 10">CBS 406.79</strain>
    </source>
</reference>
<accession>A0A8H5H4N2</accession>
<dbReference type="EC" id="1.11.1.-" evidence="7"/>
<dbReference type="InterPro" id="IPR044831">
    <property type="entry name" value="Ccp1-like"/>
</dbReference>
<evidence type="ECO:0000256" key="7">
    <source>
        <dbReference type="RuleBase" id="RU363051"/>
    </source>
</evidence>
<feature type="domain" description="Plant heme peroxidase family profile" evidence="8">
    <location>
        <begin position="141"/>
        <end position="287"/>
    </location>
</feature>
<keyword evidence="5" id="KW-0408">Iron</keyword>
<evidence type="ECO:0000256" key="4">
    <source>
        <dbReference type="ARBA" id="ARBA00023002"/>
    </source>
</evidence>
<protein>
    <recommendedName>
        <fullName evidence="7">Peroxidase</fullName>
        <ecNumber evidence="7">1.11.1.-</ecNumber>
    </recommendedName>
</protein>
<keyword evidence="2" id="KW-0349">Heme</keyword>
<proteinExistence type="inferred from homology"/>
<dbReference type="GO" id="GO:0004601">
    <property type="term" value="F:peroxidase activity"/>
    <property type="evidence" value="ECO:0007669"/>
    <property type="project" value="UniProtKB-KW"/>
</dbReference>
<dbReference type="GO" id="GO:0034599">
    <property type="term" value="P:cellular response to oxidative stress"/>
    <property type="evidence" value="ECO:0007669"/>
    <property type="project" value="InterPro"/>
</dbReference>
<dbReference type="Gene3D" id="1.10.420.10">
    <property type="entry name" value="Peroxidase, domain 2"/>
    <property type="match status" value="1"/>
</dbReference>